<evidence type="ECO:0000256" key="2">
    <source>
        <dbReference type="SAM" id="SignalP"/>
    </source>
</evidence>
<accession>A0A9J6BE42</accession>
<dbReference type="Pfam" id="PF20146">
    <property type="entry name" value="NRF"/>
    <property type="match status" value="1"/>
</dbReference>
<feature type="transmembrane region" description="Helical" evidence="1">
    <location>
        <begin position="416"/>
        <end position="436"/>
    </location>
</feature>
<dbReference type="InterPro" id="IPR006621">
    <property type="entry name" value="Nose-resist-to-fluoxetine_N"/>
</dbReference>
<feature type="transmembrane region" description="Helical" evidence="1">
    <location>
        <begin position="597"/>
        <end position="620"/>
    </location>
</feature>
<feature type="transmembrane region" description="Helical" evidence="1">
    <location>
        <begin position="532"/>
        <end position="548"/>
    </location>
</feature>
<dbReference type="EMBL" id="JADBJN010000004">
    <property type="protein sequence ID" value="KAG5668140.1"/>
    <property type="molecule type" value="Genomic_DNA"/>
</dbReference>
<feature type="transmembrane region" description="Helical" evidence="1">
    <location>
        <begin position="328"/>
        <end position="351"/>
    </location>
</feature>
<dbReference type="Pfam" id="PF01757">
    <property type="entry name" value="Acyl_transf_3"/>
    <property type="match status" value="1"/>
</dbReference>
<feature type="chain" id="PRO_5039888586" description="Nose resistant-to-fluoxetine protein N-terminal domain-containing protein" evidence="2">
    <location>
        <begin position="22"/>
        <end position="648"/>
    </location>
</feature>
<dbReference type="PANTHER" id="PTHR11161">
    <property type="entry name" value="O-ACYLTRANSFERASE"/>
    <property type="match status" value="1"/>
</dbReference>
<dbReference type="AlphaFoldDB" id="A0A9J6BE42"/>
<dbReference type="SMART" id="SM00703">
    <property type="entry name" value="NRF"/>
    <property type="match status" value="1"/>
</dbReference>
<dbReference type="Proteomes" id="UP001107558">
    <property type="component" value="Chromosome 4"/>
</dbReference>
<dbReference type="InterPro" id="IPR002656">
    <property type="entry name" value="Acyl_transf_3_dom"/>
</dbReference>
<feature type="transmembrane region" description="Helical" evidence="1">
    <location>
        <begin position="560"/>
        <end position="585"/>
    </location>
</feature>
<dbReference type="PANTHER" id="PTHR11161:SF72">
    <property type="entry name" value="FI21449P1"/>
    <property type="match status" value="1"/>
</dbReference>
<protein>
    <recommendedName>
        <fullName evidence="3">Nose resistant-to-fluoxetine protein N-terminal domain-containing protein</fullName>
    </recommendedName>
</protein>
<keyword evidence="5" id="KW-1185">Reference proteome</keyword>
<evidence type="ECO:0000256" key="1">
    <source>
        <dbReference type="SAM" id="Phobius"/>
    </source>
</evidence>
<feature type="transmembrane region" description="Helical" evidence="1">
    <location>
        <begin position="191"/>
        <end position="211"/>
    </location>
</feature>
<evidence type="ECO:0000259" key="3">
    <source>
        <dbReference type="SMART" id="SM00703"/>
    </source>
</evidence>
<feature type="transmembrane region" description="Helical" evidence="1">
    <location>
        <begin position="249"/>
        <end position="269"/>
    </location>
</feature>
<feature type="domain" description="Nose resistant-to-fluoxetine protein N-terminal" evidence="3">
    <location>
        <begin position="42"/>
        <end position="180"/>
    </location>
</feature>
<feature type="transmembrane region" description="Helical" evidence="1">
    <location>
        <begin position="289"/>
        <end position="307"/>
    </location>
</feature>
<organism evidence="4 5">
    <name type="scientific">Polypedilum vanderplanki</name>
    <name type="common">Sleeping chironomid midge</name>
    <dbReference type="NCBI Taxonomy" id="319348"/>
    <lineage>
        <taxon>Eukaryota</taxon>
        <taxon>Metazoa</taxon>
        <taxon>Ecdysozoa</taxon>
        <taxon>Arthropoda</taxon>
        <taxon>Hexapoda</taxon>
        <taxon>Insecta</taxon>
        <taxon>Pterygota</taxon>
        <taxon>Neoptera</taxon>
        <taxon>Endopterygota</taxon>
        <taxon>Diptera</taxon>
        <taxon>Nematocera</taxon>
        <taxon>Chironomoidea</taxon>
        <taxon>Chironomidae</taxon>
        <taxon>Chironominae</taxon>
        <taxon>Polypedilum</taxon>
        <taxon>Polypedilum</taxon>
    </lineage>
</organism>
<keyword evidence="2" id="KW-0732">Signal</keyword>
<feature type="transmembrane region" description="Helical" evidence="1">
    <location>
        <begin position="388"/>
        <end position="409"/>
    </location>
</feature>
<dbReference type="InterPro" id="IPR052728">
    <property type="entry name" value="O2_lipid_transport_reg"/>
</dbReference>
<sequence>MAKIRLFTTIVLVFLFKNATCVINFDKKVGIFKILVENNELNENCENDLKRILINIDEKSSIGHKMLKTWSKFRSDYEYGNSYDFGDFDDCMEISDDQNDIYAKYCSIQYYYNDNSVKQAKPHISMMNFNWKNLSTRFGGAICLPDKCSAKDIEIIMTKFFEGSKLIKANDYNQNEYCKSARLRKEIDYKMIGFISIIISLIMTVTISTILSKKSTNQFFQCFSLTNNIKNFLQIPKGRESSSIDGLKGVSHCVIILLHYIGCAFGFAFKNGYQAAAVVDSKILQVVSFVGMTTENFFILSGFLVVRSMAKTKSQKPKTNKFLQLLQVYLRFFFPLLFLLLAHMMTSSYFFNNSPFYNLSTKECEKYWWSTLLHLHTYLNPGELCLPYSWFLTTTFHIILFLPIIFFIIKRVPSDLIPLVYFFIMIILTMIARCIALEKIEGSFEIPDLLNIKNDIFKYVYVPTHTRAASFFAGMLLGELLNKNILQPMVSKKFLQRILFVLFFSMIFYNTSVALSSQIYTLTKYNLTISSIWYIICFSIVILLCELYEGSLKRFLSKKFWIYLSKLSLCIYLMGVHLQFLLVSIKKEPLEVGNLVIFAKGMSIDLLLMVMPILFLYFFVEIPFVQLVKILIQKLQKNIEEEKNKKKK</sequence>
<keyword evidence="1" id="KW-1133">Transmembrane helix</keyword>
<evidence type="ECO:0000313" key="4">
    <source>
        <dbReference type="EMBL" id="KAG5668140.1"/>
    </source>
</evidence>
<keyword evidence="1" id="KW-0812">Transmembrane</keyword>
<dbReference type="OrthoDB" id="118951at2759"/>
<dbReference type="GO" id="GO:0016747">
    <property type="term" value="F:acyltransferase activity, transferring groups other than amino-acyl groups"/>
    <property type="evidence" value="ECO:0007669"/>
    <property type="project" value="InterPro"/>
</dbReference>
<proteinExistence type="predicted"/>
<feature type="transmembrane region" description="Helical" evidence="1">
    <location>
        <begin position="456"/>
        <end position="477"/>
    </location>
</feature>
<reference evidence="4" key="1">
    <citation type="submission" date="2021-03" db="EMBL/GenBank/DDBJ databases">
        <title>Chromosome level genome of the anhydrobiotic midge Polypedilum vanderplanki.</title>
        <authorList>
            <person name="Yoshida Y."/>
            <person name="Kikawada T."/>
            <person name="Gusev O."/>
        </authorList>
    </citation>
    <scope>NUCLEOTIDE SEQUENCE</scope>
    <source>
        <strain evidence="4">NIAS01</strain>
        <tissue evidence="4">Whole body or cell culture</tissue>
    </source>
</reference>
<evidence type="ECO:0000313" key="5">
    <source>
        <dbReference type="Proteomes" id="UP001107558"/>
    </source>
</evidence>
<keyword evidence="1" id="KW-0472">Membrane</keyword>
<name>A0A9J6BE42_POLVA</name>
<gene>
    <name evidence="4" type="ORF">PVAND_016092</name>
</gene>
<comment type="caution">
    <text evidence="4">The sequence shown here is derived from an EMBL/GenBank/DDBJ whole genome shotgun (WGS) entry which is preliminary data.</text>
</comment>
<feature type="signal peptide" evidence="2">
    <location>
        <begin position="1"/>
        <end position="21"/>
    </location>
</feature>
<feature type="transmembrane region" description="Helical" evidence="1">
    <location>
        <begin position="498"/>
        <end position="520"/>
    </location>
</feature>